<evidence type="ECO:0000259" key="5">
    <source>
        <dbReference type="Pfam" id="PF00135"/>
    </source>
</evidence>
<keyword evidence="7" id="KW-1185">Reference proteome</keyword>
<evidence type="ECO:0000256" key="4">
    <source>
        <dbReference type="SAM" id="MobiDB-lite"/>
    </source>
</evidence>
<dbReference type="GO" id="GO:0016787">
    <property type="term" value="F:hydrolase activity"/>
    <property type="evidence" value="ECO:0007669"/>
    <property type="project" value="UniProtKB-KW"/>
</dbReference>
<dbReference type="InterPro" id="IPR002018">
    <property type="entry name" value="CarbesteraseB"/>
</dbReference>
<dbReference type="InterPro" id="IPR050309">
    <property type="entry name" value="Type-B_Carboxylest/Lipase"/>
</dbReference>
<evidence type="ECO:0000313" key="7">
    <source>
        <dbReference type="Proteomes" id="UP000236621"/>
    </source>
</evidence>
<organism evidence="6 7">
    <name type="scientific">Tolypocladium capitatum</name>
    <dbReference type="NCBI Taxonomy" id="45235"/>
    <lineage>
        <taxon>Eukaryota</taxon>
        <taxon>Fungi</taxon>
        <taxon>Dikarya</taxon>
        <taxon>Ascomycota</taxon>
        <taxon>Pezizomycotina</taxon>
        <taxon>Sordariomycetes</taxon>
        <taxon>Hypocreomycetidae</taxon>
        <taxon>Hypocreales</taxon>
        <taxon>Ophiocordycipitaceae</taxon>
        <taxon>Tolypocladium</taxon>
    </lineage>
</organism>
<accession>A0A2K3QK96</accession>
<feature type="domain" description="Carboxylesterase type B" evidence="5">
    <location>
        <begin position="6"/>
        <end position="468"/>
    </location>
</feature>
<dbReference type="Proteomes" id="UP000236621">
    <property type="component" value="Unassembled WGS sequence"/>
</dbReference>
<dbReference type="InterPro" id="IPR029058">
    <property type="entry name" value="AB_hydrolase_fold"/>
</dbReference>
<protein>
    <recommendedName>
        <fullName evidence="3">Carboxylic ester hydrolase</fullName>
        <ecNumber evidence="3">3.1.1.-</ecNumber>
    </recommendedName>
</protein>
<dbReference type="InterPro" id="IPR019826">
    <property type="entry name" value="Carboxylesterase_B_AS"/>
</dbReference>
<dbReference type="Pfam" id="PF00135">
    <property type="entry name" value="COesterase"/>
    <property type="match status" value="1"/>
</dbReference>
<dbReference type="Gene3D" id="3.40.50.1820">
    <property type="entry name" value="alpha/beta hydrolase"/>
    <property type="match status" value="1"/>
</dbReference>
<evidence type="ECO:0000256" key="2">
    <source>
        <dbReference type="ARBA" id="ARBA00022801"/>
    </source>
</evidence>
<evidence type="ECO:0000313" key="6">
    <source>
        <dbReference type="EMBL" id="PNY27966.1"/>
    </source>
</evidence>
<keyword evidence="2 3" id="KW-0378">Hydrolase</keyword>
<dbReference type="PROSITE" id="PS00122">
    <property type="entry name" value="CARBOXYLESTERASE_B_1"/>
    <property type="match status" value="1"/>
</dbReference>
<proteinExistence type="inferred from homology"/>
<name>A0A2K3QK96_9HYPO</name>
<feature type="region of interest" description="Disordered" evidence="4">
    <location>
        <begin position="49"/>
        <end position="76"/>
    </location>
</feature>
<sequence length="539" mass="56860">MAGDEVSVEVNGGTIVGRHQPASGAYPKALDVFCGIPYAAAARFQPATTVPPPSSGSLRAVEPGPSQPYPTAPHDTAETPLRLDIVRPAGTGSRRPLPVLVYVHGGGFNFGHPLERDLGALAAWAPVDVLVVSVGYRLGALGFLAEAGGETNLGLRDQRTAVEWVREWVGWFGGDGADLVLMGVSAGAHSIGHHILSHDPLPFRKSILESGSPTARSVLAAAHPRPAAQLASLRSQARGKPLASLPVDDLLEASLMVWADNMASVCWPFQPVVDGGIIPDAPLKLWDDALRGGRLGDRALITGFCSHEGVSFVPQRAATNAAFLSFFKTLIPSLAPADLAALERLYPDPVAHPSSPYANPPQSRSRYGAQFTRLHEAYAHYAYICPVLHTAHSLAAAGATVYLYEYAALSAPFFAASHGDQAAVVAHDPALLRGKPGLADAAGAMNARWTRFAASRDGTLDEDLWPRFVSPFGGAGAGGDGQAGGKLLVFGDGNDEAAGGLDKGTPVKTRTLTEREMEQCRFWWDRMELSQGMGVRSGL</sequence>
<gene>
    <name evidence="6" type="ORF">TCAP_02116</name>
</gene>
<dbReference type="AlphaFoldDB" id="A0A2K3QK96"/>
<dbReference type="EC" id="3.1.1.-" evidence="3"/>
<reference evidence="6 7" key="1">
    <citation type="submission" date="2017-08" db="EMBL/GenBank/DDBJ databases">
        <title>Harnessing the power of phylogenomics to disentangle the directionality and signatures of interkingdom host jumping in the parasitic fungal genus Tolypocladium.</title>
        <authorList>
            <person name="Quandt C.A."/>
            <person name="Patterson W."/>
            <person name="Spatafora J.W."/>
        </authorList>
    </citation>
    <scope>NUCLEOTIDE SEQUENCE [LARGE SCALE GENOMIC DNA]</scope>
    <source>
        <strain evidence="6 7">CBS 113982</strain>
    </source>
</reference>
<dbReference type="PANTHER" id="PTHR11559">
    <property type="entry name" value="CARBOXYLESTERASE"/>
    <property type="match status" value="1"/>
</dbReference>
<dbReference type="OrthoDB" id="6846267at2759"/>
<evidence type="ECO:0000256" key="3">
    <source>
        <dbReference type="RuleBase" id="RU361235"/>
    </source>
</evidence>
<dbReference type="SUPFAM" id="SSF53474">
    <property type="entry name" value="alpha/beta-Hydrolases"/>
    <property type="match status" value="1"/>
</dbReference>
<comment type="caution">
    <text evidence="6">The sequence shown here is derived from an EMBL/GenBank/DDBJ whole genome shotgun (WGS) entry which is preliminary data.</text>
</comment>
<comment type="similarity">
    <text evidence="1 3">Belongs to the type-B carboxylesterase/lipase family.</text>
</comment>
<dbReference type="EMBL" id="NRSZ01000323">
    <property type="protein sequence ID" value="PNY27966.1"/>
    <property type="molecule type" value="Genomic_DNA"/>
</dbReference>
<dbReference type="STRING" id="45235.A0A2K3QK96"/>
<evidence type="ECO:0000256" key="1">
    <source>
        <dbReference type="ARBA" id="ARBA00005964"/>
    </source>
</evidence>